<dbReference type="Proteomes" id="UP000186040">
    <property type="component" value="Unassembled WGS sequence"/>
</dbReference>
<reference evidence="3 4" key="1">
    <citation type="submission" date="2016-10" db="EMBL/GenBank/DDBJ databases">
        <title>The Draft Genome Sequence of Actinokineospora bangkokensis 44EHWT reveals the biosynthetic pathway of antifungal compounds Thailandins with unusual extender unit butylmalonyl-CoA.</title>
        <authorList>
            <person name="Greule A."/>
            <person name="Intra B."/>
            <person name="Flemming S."/>
            <person name="Rommel M.G."/>
            <person name="Panbangred W."/>
            <person name="Bechthold A."/>
        </authorList>
    </citation>
    <scope>NUCLEOTIDE SEQUENCE [LARGE SCALE GENOMIC DNA]</scope>
    <source>
        <strain evidence="3 4">44EHW</strain>
    </source>
</reference>
<dbReference type="STRING" id="1193682.BJP25_00595"/>
<feature type="region of interest" description="Disordered" evidence="1">
    <location>
        <begin position="288"/>
        <end position="325"/>
    </location>
</feature>
<protein>
    <recommendedName>
        <fullName evidence="2">Septum formation-related domain-containing protein</fullName>
    </recommendedName>
</protein>
<keyword evidence="4" id="KW-1185">Reference proteome</keyword>
<gene>
    <name evidence="3" type="ORF">BJP25_00595</name>
</gene>
<dbReference type="InterPro" id="IPR026004">
    <property type="entry name" value="Septum_form"/>
</dbReference>
<dbReference type="AlphaFoldDB" id="A0A1Q9LM98"/>
<proteinExistence type="predicted"/>
<evidence type="ECO:0000313" key="3">
    <source>
        <dbReference type="EMBL" id="OLR93129.1"/>
    </source>
</evidence>
<dbReference type="EMBL" id="MKQR01000012">
    <property type="protein sequence ID" value="OLR93129.1"/>
    <property type="molecule type" value="Genomic_DNA"/>
</dbReference>
<dbReference type="Pfam" id="PF13845">
    <property type="entry name" value="Septum_form"/>
    <property type="match status" value="1"/>
</dbReference>
<sequence length="325" mass="33466">MLASGDWFRSDDNTARTRLLMAGALAGSLLLLITSMVFSWPVATGGAGGAMTAEEQREAAFEAPTGSCLTWTPPNGDDIRITDCAGSHLFEVTSTVDISAEHPENAPAPDTAAWQKIAEDKCTPGATTYLGGVLDPFGKYTVNALKPNDAQWADGDRKLRCGLQTAAPSGTLVPSTGTAARADQSNVHEPGTCLALEGQKIGDPINCSEPHAFEIVGAADLGPAFPGDYPTEDQQTESAVELCAQVANAYTGGVDLAAKKLTLYSDTLKPESWAAGSRKVDCKVGAKLPSGDGLAPITNSVRATPPPVSSTPVPSSAPVPSTPGG</sequence>
<name>A0A1Q9LM98_9PSEU</name>
<feature type="domain" description="Septum formation-related" evidence="2">
    <location>
        <begin position="65"/>
        <end position="282"/>
    </location>
</feature>
<evidence type="ECO:0000256" key="1">
    <source>
        <dbReference type="SAM" id="MobiDB-lite"/>
    </source>
</evidence>
<dbReference type="OrthoDB" id="4266126at2"/>
<accession>A0A1Q9LM98</accession>
<comment type="caution">
    <text evidence="3">The sequence shown here is derived from an EMBL/GenBank/DDBJ whole genome shotgun (WGS) entry which is preliminary data.</text>
</comment>
<evidence type="ECO:0000313" key="4">
    <source>
        <dbReference type="Proteomes" id="UP000186040"/>
    </source>
</evidence>
<organism evidence="3 4">
    <name type="scientific">Actinokineospora bangkokensis</name>
    <dbReference type="NCBI Taxonomy" id="1193682"/>
    <lineage>
        <taxon>Bacteria</taxon>
        <taxon>Bacillati</taxon>
        <taxon>Actinomycetota</taxon>
        <taxon>Actinomycetes</taxon>
        <taxon>Pseudonocardiales</taxon>
        <taxon>Pseudonocardiaceae</taxon>
        <taxon>Actinokineospora</taxon>
    </lineage>
</organism>
<evidence type="ECO:0000259" key="2">
    <source>
        <dbReference type="Pfam" id="PF13845"/>
    </source>
</evidence>
<feature type="compositionally biased region" description="Pro residues" evidence="1">
    <location>
        <begin position="304"/>
        <end position="325"/>
    </location>
</feature>